<protein>
    <submittedName>
        <fullName evidence="1">Uncharacterized protein</fullName>
    </submittedName>
</protein>
<name>A0A6J5NJ20_9CAUD</name>
<accession>A0A6J5NJ20</accession>
<proteinExistence type="predicted"/>
<reference evidence="1" key="1">
    <citation type="submission" date="2020-04" db="EMBL/GenBank/DDBJ databases">
        <authorList>
            <person name="Chiriac C."/>
            <person name="Salcher M."/>
            <person name="Ghai R."/>
            <person name="Kavagutti S V."/>
        </authorList>
    </citation>
    <scope>NUCLEOTIDE SEQUENCE</scope>
</reference>
<gene>
    <name evidence="1" type="ORF">UFOVP726_48</name>
</gene>
<sequence>MLTTQAPPTAAPVTRRAEAGFARTASFAPEPGERGHLQHLLVSAIRTRHYSKSTNVEPH</sequence>
<organism evidence="1">
    <name type="scientific">uncultured Caudovirales phage</name>
    <dbReference type="NCBI Taxonomy" id="2100421"/>
    <lineage>
        <taxon>Viruses</taxon>
        <taxon>Duplodnaviria</taxon>
        <taxon>Heunggongvirae</taxon>
        <taxon>Uroviricota</taxon>
        <taxon>Caudoviricetes</taxon>
        <taxon>Peduoviridae</taxon>
        <taxon>Maltschvirus</taxon>
        <taxon>Maltschvirus maltsch</taxon>
    </lineage>
</organism>
<evidence type="ECO:0000313" key="1">
    <source>
        <dbReference type="EMBL" id="CAB4159820.1"/>
    </source>
</evidence>
<dbReference type="EMBL" id="LR796695">
    <property type="protein sequence ID" value="CAB4159820.1"/>
    <property type="molecule type" value="Genomic_DNA"/>
</dbReference>